<evidence type="ECO:0000256" key="3">
    <source>
        <dbReference type="SAM" id="SignalP"/>
    </source>
</evidence>
<dbReference type="PROSITE" id="PS51318">
    <property type="entry name" value="TAT"/>
    <property type="match status" value="1"/>
</dbReference>
<keyword evidence="2" id="KW-0574">Periplasm</keyword>
<keyword evidence="5" id="KW-1185">Reference proteome</keyword>
<dbReference type="InterPro" id="IPR006311">
    <property type="entry name" value="TAT_signal"/>
</dbReference>
<name>A0A1X7N5M9_9HYPH</name>
<organism evidence="4 5">
    <name type="scientific">Mesorhizobium australicum</name>
    <dbReference type="NCBI Taxonomy" id="536018"/>
    <lineage>
        <taxon>Bacteria</taxon>
        <taxon>Pseudomonadati</taxon>
        <taxon>Pseudomonadota</taxon>
        <taxon>Alphaproteobacteria</taxon>
        <taxon>Hyphomicrobiales</taxon>
        <taxon>Phyllobacteriaceae</taxon>
        <taxon>Mesorhizobium</taxon>
    </lineage>
</organism>
<dbReference type="Gene3D" id="3.40.190.10">
    <property type="entry name" value="Periplasmic binding protein-like II"/>
    <property type="match status" value="2"/>
</dbReference>
<dbReference type="OrthoDB" id="6529964at2"/>
<evidence type="ECO:0000256" key="1">
    <source>
        <dbReference type="ARBA" id="ARBA00022729"/>
    </source>
</evidence>
<dbReference type="PANTHER" id="PTHR30006:SF2">
    <property type="entry name" value="ABC TRANSPORTER SUBSTRATE-BINDING PROTEIN"/>
    <property type="match status" value="1"/>
</dbReference>
<reference evidence="4 5" key="1">
    <citation type="submission" date="2017-04" db="EMBL/GenBank/DDBJ databases">
        <authorList>
            <person name="Afonso C.L."/>
            <person name="Miller P.J."/>
            <person name="Scott M.A."/>
            <person name="Spackman E."/>
            <person name="Goraichik I."/>
            <person name="Dimitrov K.M."/>
            <person name="Suarez D.L."/>
            <person name="Swayne D.E."/>
        </authorList>
    </citation>
    <scope>NUCLEOTIDE SEQUENCE [LARGE SCALE GENOMIC DNA]</scope>
    <source>
        <strain evidence="4 5">B5P</strain>
    </source>
</reference>
<dbReference type="SUPFAM" id="SSF53850">
    <property type="entry name" value="Periplasmic binding protein-like II"/>
    <property type="match status" value="1"/>
</dbReference>
<feature type="chain" id="PRO_5013118359" evidence="3">
    <location>
        <begin position="33"/>
        <end position="360"/>
    </location>
</feature>
<dbReference type="Proteomes" id="UP000193083">
    <property type="component" value="Unassembled WGS sequence"/>
</dbReference>
<proteinExistence type="predicted"/>
<evidence type="ECO:0000313" key="5">
    <source>
        <dbReference type="Proteomes" id="UP000193083"/>
    </source>
</evidence>
<sequence>MRLSRRHLLKTGMLSTATLGALSVTSRLPAFAADKPLTVIDWGGNYIDNIRLVSEKLTGFDVTYDVHAGDATATLTKMKTTWPKSDYDVVAAWNPIFSSMINEGWAETVTADEIPNLKDVPSALFMSDGTGAWKTVPRSIMALHWGYAKQFCPFPLTNIRDLLDPRLKGLVLMPPPQSSTNMQMISIAYALGGDERNMEPAWEFVKKMAEAGNIGRVSMSDADTFTSMSTGETCVTFTTSTGFQHIGTVTPVENLARMPADSGFRTGIVTEGWIVPKGANTAAAKEWLNGMMSPESNAAFCSAVGSIPANIKATVSEEQKYVAFTEEEYAKYTFPTDWAYVATQVDGWIQRWEKEIAPLL</sequence>
<dbReference type="PANTHER" id="PTHR30006">
    <property type="entry name" value="THIAMINE-BINDING PERIPLASMIC PROTEIN-RELATED"/>
    <property type="match status" value="1"/>
</dbReference>
<protein>
    <submittedName>
        <fullName evidence="4">Extracellular solute-binding protein</fullName>
    </submittedName>
</protein>
<dbReference type="AlphaFoldDB" id="A0A1X7N5M9"/>
<keyword evidence="1 3" id="KW-0732">Signal</keyword>
<dbReference type="Pfam" id="PF13416">
    <property type="entry name" value="SBP_bac_8"/>
    <property type="match status" value="1"/>
</dbReference>
<feature type="signal peptide" evidence="3">
    <location>
        <begin position="1"/>
        <end position="32"/>
    </location>
</feature>
<evidence type="ECO:0000313" key="4">
    <source>
        <dbReference type="EMBL" id="SMH32630.1"/>
    </source>
</evidence>
<gene>
    <name evidence="4" type="ORF">SAMN02982922_1311</name>
</gene>
<evidence type="ECO:0000256" key="2">
    <source>
        <dbReference type="ARBA" id="ARBA00022764"/>
    </source>
</evidence>
<accession>A0A1X7N5M9</accession>
<dbReference type="InterPro" id="IPR006059">
    <property type="entry name" value="SBP"/>
</dbReference>
<dbReference type="EMBL" id="FXBL01000004">
    <property type="protein sequence ID" value="SMH32630.1"/>
    <property type="molecule type" value="Genomic_DNA"/>
</dbReference>
<dbReference type="RefSeq" id="WP_085463411.1">
    <property type="nucleotide sequence ID" value="NZ_FXBL01000004.1"/>
</dbReference>